<reference evidence="3 4" key="2">
    <citation type="submission" date="2024-07" db="EMBL/GenBank/DDBJ databases">
        <authorList>
            <person name="Akdeniz Z."/>
        </authorList>
    </citation>
    <scope>NUCLEOTIDE SEQUENCE [LARGE SCALE GENOMIC DNA]</scope>
</reference>
<dbReference type="Proteomes" id="UP001642409">
    <property type="component" value="Unassembled WGS sequence"/>
</dbReference>
<accession>A0AA86QFP1</accession>
<dbReference type="EMBL" id="CAXDID020000061">
    <property type="protein sequence ID" value="CAL6010231.1"/>
    <property type="molecule type" value="Genomic_DNA"/>
</dbReference>
<keyword evidence="4" id="KW-1185">Reference proteome</keyword>
<feature type="transmembrane region" description="Helical" evidence="1">
    <location>
        <begin position="228"/>
        <end position="248"/>
    </location>
</feature>
<sequence>MPMQQQFAVFMKILEQQLFLTHAKQDQMQQLVMLTFIHIVAHHKDIGTRIPKPASILLIQEIINVLYQIFLYINQLPINQLSILLIVCSIKNTITSVQLNRHLHFKRQILPRNRQVNKLNKQIQLNKFSVYFIYKVIPQHLSPIKIRNVQIERYLQTVYSQSLSNINFVAQVQDVVQQRAHLVRLGFFSSNLTTLSAMLELLSKAPTHLAGLLRKAILTFVFRQNLEVLSSTLLTFFSLIITFLNILCRQSVERCVPTEM</sequence>
<gene>
    <name evidence="3" type="ORF">HINF_LOCUS21983</name>
    <name evidence="2" type="ORF">HINF_LOCUS46099</name>
</gene>
<keyword evidence="1" id="KW-1133">Transmembrane helix</keyword>
<evidence type="ECO:0000313" key="4">
    <source>
        <dbReference type="Proteomes" id="UP001642409"/>
    </source>
</evidence>
<proteinExistence type="predicted"/>
<organism evidence="2">
    <name type="scientific">Hexamita inflata</name>
    <dbReference type="NCBI Taxonomy" id="28002"/>
    <lineage>
        <taxon>Eukaryota</taxon>
        <taxon>Metamonada</taxon>
        <taxon>Diplomonadida</taxon>
        <taxon>Hexamitidae</taxon>
        <taxon>Hexamitinae</taxon>
        <taxon>Hexamita</taxon>
    </lineage>
</organism>
<evidence type="ECO:0000256" key="1">
    <source>
        <dbReference type="SAM" id="Phobius"/>
    </source>
</evidence>
<comment type="caution">
    <text evidence="2">The sequence shown here is derived from an EMBL/GenBank/DDBJ whole genome shotgun (WGS) entry which is preliminary data.</text>
</comment>
<keyword evidence="1" id="KW-0472">Membrane</keyword>
<name>A0AA86QFP1_9EUKA</name>
<evidence type="ECO:0000313" key="3">
    <source>
        <dbReference type="EMBL" id="CAL6010231.1"/>
    </source>
</evidence>
<protein>
    <submittedName>
        <fullName evidence="3">Hypothetical_protein</fullName>
    </submittedName>
</protein>
<dbReference type="AlphaFoldDB" id="A0AA86QFP1"/>
<dbReference type="EMBL" id="CATOUU010000906">
    <property type="protein sequence ID" value="CAI9958454.1"/>
    <property type="molecule type" value="Genomic_DNA"/>
</dbReference>
<evidence type="ECO:0000313" key="2">
    <source>
        <dbReference type="EMBL" id="CAI9958454.1"/>
    </source>
</evidence>
<reference evidence="2" key="1">
    <citation type="submission" date="2023-06" db="EMBL/GenBank/DDBJ databases">
        <authorList>
            <person name="Kurt Z."/>
        </authorList>
    </citation>
    <scope>NUCLEOTIDE SEQUENCE</scope>
</reference>
<keyword evidence="1" id="KW-0812">Transmembrane</keyword>